<reference evidence="5 6" key="1">
    <citation type="submission" date="2018-10" db="EMBL/GenBank/DDBJ databases">
        <title>Phylogenomics of Brevibacillus.</title>
        <authorList>
            <person name="Dunlap C."/>
        </authorList>
    </citation>
    <scope>NUCLEOTIDE SEQUENCE [LARGE SCALE GENOMIC DNA]</scope>
    <source>
        <strain evidence="5 6">JCM 15085</strain>
    </source>
</reference>
<feature type="domain" description="Sporulation protein YpeB N-terminal" evidence="4">
    <location>
        <begin position="31"/>
        <end position="166"/>
    </location>
</feature>
<feature type="domain" description="Sporulation protein YpeB PepSY1 and PepSY2" evidence="3">
    <location>
        <begin position="184"/>
        <end position="379"/>
    </location>
</feature>
<dbReference type="AlphaFoldDB" id="A0A3M8DCE6"/>
<dbReference type="Pfam" id="PF14620">
    <property type="entry name" value="YPEB_PepSY1-2"/>
    <property type="match status" value="1"/>
</dbReference>
<dbReference type="EMBL" id="RHHT01000005">
    <property type="protein sequence ID" value="RNB84917.1"/>
    <property type="molecule type" value="Genomic_DNA"/>
</dbReference>
<sequence length="458" mass="51519">MVYGAVSRVLFPVAIVALVGAGMWGYQEHNEKNSILIKAENSYQRAFHDLTYHVDQLHDELGKALVVNSRKQMTPTLTNVWRLAYAAQSDVGQLPLTLMPFNKTEEMLSRVADFSHRVAVRDLNKEPLSQKEYGTLKSLHKHAADIQDQLRKVQGNVIDKQLRWMDVETALASDDKKSDNTIIDGFKTIEKKVQEYPELDWGAGIQSLDKKKQMRIKGIDGKKISKEEAKRIALDFVGKQEGKGVRVDVDENGKGEGYSAYSVRIHTPNERSSINMDVTKRSGKVVWLMDERQIGKEKISIEQARKSGQKFLRAHGYGDMEVSEVDNYQGSAVFTFVPVQDGVRIYPDSVVVEVALDTGNVHAFNSTEYLFNNKKRTIPKPKISKEQARKQVNPAVKVTNQRLAMIEGKSDGNEVLAWEMTGNYEGNTYLIYINAETGDEEEVVKMITGGGNQPHGTR</sequence>
<gene>
    <name evidence="5" type="primary">ypeB</name>
    <name evidence="5" type="ORF">EDM58_04370</name>
</gene>
<evidence type="ECO:0000313" key="5">
    <source>
        <dbReference type="EMBL" id="RNB84917.1"/>
    </source>
</evidence>
<evidence type="ECO:0000259" key="4">
    <source>
        <dbReference type="Pfam" id="PF20769"/>
    </source>
</evidence>
<name>A0A3M8DCE6_9BACL</name>
<feature type="transmembrane region" description="Helical" evidence="1">
    <location>
        <begin position="9"/>
        <end position="26"/>
    </location>
</feature>
<feature type="domain" description="PepSY" evidence="2">
    <location>
        <begin position="382"/>
        <end position="442"/>
    </location>
</feature>
<comment type="caution">
    <text evidence="5">The sequence shown here is derived from an EMBL/GenBank/DDBJ whole genome shotgun (WGS) entry which is preliminary data.</text>
</comment>
<organism evidence="5 6">
    <name type="scientific">Brevibacillus panacihumi</name>
    <dbReference type="NCBI Taxonomy" id="497735"/>
    <lineage>
        <taxon>Bacteria</taxon>
        <taxon>Bacillati</taxon>
        <taxon>Bacillota</taxon>
        <taxon>Bacilli</taxon>
        <taxon>Bacillales</taxon>
        <taxon>Paenibacillaceae</taxon>
        <taxon>Brevibacillus</taxon>
    </lineage>
</organism>
<evidence type="ECO:0000256" key="1">
    <source>
        <dbReference type="SAM" id="Phobius"/>
    </source>
</evidence>
<dbReference type="Proteomes" id="UP000281915">
    <property type="component" value="Unassembled WGS sequence"/>
</dbReference>
<dbReference type="NCBIfam" id="TIGR02889">
    <property type="entry name" value="spore_YpeB"/>
    <property type="match status" value="1"/>
</dbReference>
<evidence type="ECO:0000259" key="3">
    <source>
        <dbReference type="Pfam" id="PF14620"/>
    </source>
</evidence>
<dbReference type="RefSeq" id="WP_122912271.1">
    <property type="nucleotide sequence ID" value="NZ_RHHT01000005.1"/>
</dbReference>
<dbReference type="InterPro" id="IPR014239">
    <property type="entry name" value="YpeB_PepSY1-2"/>
</dbReference>
<dbReference type="InterPro" id="IPR048402">
    <property type="entry name" value="YpeB_N"/>
</dbReference>
<proteinExistence type="predicted"/>
<dbReference type="GO" id="GO:0009847">
    <property type="term" value="P:spore germination"/>
    <property type="evidence" value="ECO:0007669"/>
    <property type="project" value="InterPro"/>
</dbReference>
<dbReference type="Pfam" id="PF03413">
    <property type="entry name" value="PepSY"/>
    <property type="match status" value="1"/>
</dbReference>
<protein>
    <submittedName>
        <fullName evidence="5">Germination protein YpeB</fullName>
    </submittedName>
</protein>
<keyword evidence="1" id="KW-0812">Transmembrane</keyword>
<accession>A0A3M8DCE6</accession>
<keyword evidence="1" id="KW-0472">Membrane</keyword>
<evidence type="ECO:0000259" key="2">
    <source>
        <dbReference type="Pfam" id="PF03413"/>
    </source>
</evidence>
<dbReference type="InterPro" id="IPR025711">
    <property type="entry name" value="PepSY"/>
</dbReference>
<evidence type="ECO:0000313" key="6">
    <source>
        <dbReference type="Proteomes" id="UP000281915"/>
    </source>
</evidence>
<dbReference type="Pfam" id="PF20769">
    <property type="entry name" value="YPEB_N"/>
    <property type="match status" value="1"/>
</dbReference>
<keyword evidence="1" id="KW-1133">Transmembrane helix</keyword>